<dbReference type="InterPro" id="IPR011083">
    <property type="entry name" value="Phage_tail_collar_dom"/>
</dbReference>
<dbReference type="EMBL" id="NART01000007">
    <property type="protein sequence ID" value="OTQ11278.1"/>
    <property type="molecule type" value="Genomic_DNA"/>
</dbReference>
<dbReference type="Pfam" id="PF07484">
    <property type="entry name" value="Collar"/>
    <property type="match status" value="1"/>
</dbReference>
<accession>A0A242NLK6</accession>
<dbReference type="GO" id="GO:0005975">
    <property type="term" value="P:carbohydrate metabolic process"/>
    <property type="evidence" value="ECO:0007669"/>
    <property type="project" value="InterPro"/>
</dbReference>
<proteinExistence type="predicted"/>
<dbReference type="EMBL" id="NARP01000001">
    <property type="protein sequence ID" value="OTQ01646.1"/>
    <property type="molecule type" value="Genomic_DNA"/>
</dbReference>
<dbReference type="OrthoDB" id="9810174at2"/>
<organism evidence="4 7">
    <name type="scientific">Gilliamella apicola</name>
    <dbReference type="NCBI Taxonomy" id="1196095"/>
    <lineage>
        <taxon>Bacteria</taxon>
        <taxon>Pseudomonadati</taxon>
        <taxon>Pseudomonadota</taxon>
        <taxon>Gammaproteobacteria</taxon>
        <taxon>Orbales</taxon>
        <taxon>Orbaceae</taxon>
        <taxon>Gilliamella</taxon>
    </lineage>
</organism>
<evidence type="ECO:0000256" key="2">
    <source>
        <dbReference type="ARBA" id="ARBA00022581"/>
    </source>
</evidence>
<evidence type="ECO:0000259" key="3">
    <source>
        <dbReference type="Pfam" id="PF07484"/>
    </source>
</evidence>
<dbReference type="GO" id="GO:0030246">
    <property type="term" value="F:carbohydrate binding"/>
    <property type="evidence" value="ECO:0007669"/>
    <property type="project" value="InterPro"/>
</dbReference>
<evidence type="ECO:0000313" key="5">
    <source>
        <dbReference type="EMBL" id="OTQ11278.1"/>
    </source>
</evidence>
<dbReference type="PANTHER" id="PTHR35191:SF1">
    <property type="entry name" value="PROPHAGE SIDE TAIL FIBER PROTEIN HOMOLOG STFQ-RELATED"/>
    <property type="match status" value="1"/>
</dbReference>
<dbReference type="GO" id="GO:0046718">
    <property type="term" value="P:symbiont entry into host cell"/>
    <property type="evidence" value="ECO:0007669"/>
    <property type="project" value="InterPro"/>
</dbReference>
<reference evidence="6 7" key="1">
    <citation type="submission" date="2017-03" db="EMBL/GenBank/DDBJ databases">
        <title>Comparative genomics of honeybee gut symbionts reveal geographically distinct and subgroup specific antibiotic resistance.</title>
        <authorList>
            <person name="Ludvigsen J."/>
            <person name="Porcellato D."/>
            <person name="Labee-Lund T.M."/>
            <person name="Amdam G.V."/>
            <person name="Rudi K."/>
        </authorList>
    </citation>
    <scope>NUCLEOTIDE SEQUENCE [LARGE SCALE GENOMIC DNA]</scope>
    <source>
        <strain evidence="4 7">A-7-12</strain>
        <strain evidence="5 6">A-9-12</strain>
    </source>
</reference>
<feature type="domain" description="Phage tail collar" evidence="3">
    <location>
        <begin position="328"/>
        <end position="374"/>
    </location>
</feature>
<dbReference type="GO" id="GO:0019062">
    <property type="term" value="P:virion attachment to host cell"/>
    <property type="evidence" value="ECO:0007669"/>
    <property type="project" value="InterPro"/>
</dbReference>
<dbReference type="InterPro" id="IPR037053">
    <property type="entry name" value="Phage_tail_collar_dom_sf"/>
</dbReference>
<dbReference type="InterPro" id="IPR051934">
    <property type="entry name" value="Phage_Tail_Fiber_Structural"/>
</dbReference>
<evidence type="ECO:0000313" key="6">
    <source>
        <dbReference type="Proteomes" id="UP000194800"/>
    </source>
</evidence>
<dbReference type="GO" id="GO:0004553">
    <property type="term" value="F:hydrolase activity, hydrolyzing O-glycosyl compounds"/>
    <property type="evidence" value="ECO:0007669"/>
    <property type="project" value="InterPro"/>
</dbReference>
<dbReference type="Proteomes" id="UP000194977">
    <property type="component" value="Unassembled WGS sequence"/>
</dbReference>
<dbReference type="SUPFAM" id="SSF51055">
    <property type="entry name" value="Carbohydrate binding domain"/>
    <property type="match status" value="1"/>
</dbReference>
<sequence length="472" mass="52033">MKIQKQPDYYIFADSAKNGEIEVFPDVNRGWGITIDRTGSKPPLEWMNGAFNRVDKNILYLLQQGVPEWSTNVVYPTNAIIKYNGILYTATTENENSNPKTSSKWRETIDRVSNATTTQAGVVTLSSAVDSNSETTAATSLAIKRVNDGAVKKSGDTLTGQLTLSQHGVKLPFDNGNSIALKISNDQYSHIFYNSATQQRTNILAYNPTKNEWNFQSINDVTINGKSVLKTGDYGIGSLTGAPITNANDRLPSGWYATKTSNYPDLSGDDSAALIVYSTENKNYSIEKIISIASKIPVERIRCRTPDGAQSWYENITTANINRYLPVGVPIPYPSTTVPNGFLKCNGWEFDRTAYPELAKMYPSGYLPDLRGVFLRGLDDGRGIDNGRQILSYQGDASRKIWGEISPISESFGAEPVATGAFSYFEKYSDHSPSSIDRDIACGVYFDSSRVVPTADENRPHSVAFLYIVRAA</sequence>
<dbReference type="InterPro" id="IPR005068">
    <property type="entry name" value="Phage_lambda_Stf-r2"/>
</dbReference>
<gene>
    <name evidence="5" type="ORF">B6C91_02795</name>
    <name evidence="4" type="ORF">B6D08_00140</name>
</gene>
<dbReference type="InterPro" id="IPR036573">
    <property type="entry name" value="CBM_sf_5/12"/>
</dbReference>
<dbReference type="Proteomes" id="UP000194800">
    <property type="component" value="Unassembled WGS sequence"/>
</dbReference>
<dbReference type="RefSeq" id="WP_086300425.1">
    <property type="nucleotide sequence ID" value="NZ_NART01000007.1"/>
</dbReference>
<name>A0A242NLK6_9GAMM</name>
<dbReference type="Gene3D" id="3.90.1340.10">
    <property type="entry name" value="Phage tail collar domain"/>
    <property type="match status" value="1"/>
</dbReference>
<evidence type="ECO:0000256" key="1">
    <source>
        <dbReference type="ARBA" id="ARBA00004328"/>
    </source>
</evidence>
<dbReference type="Gene3D" id="2.10.10.20">
    <property type="entry name" value="Carbohydrate-binding module superfamily 5/12"/>
    <property type="match status" value="1"/>
</dbReference>
<comment type="subcellular location">
    <subcellularLocation>
        <location evidence="1">Virion</location>
    </subcellularLocation>
</comment>
<evidence type="ECO:0000313" key="7">
    <source>
        <dbReference type="Proteomes" id="UP000194977"/>
    </source>
</evidence>
<dbReference type="SUPFAM" id="SSF88874">
    <property type="entry name" value="Receptor-binding domain of short tail fibre protein gp12"/>
    <property type="match status" value="1"/>
</dbReference>
<comment type="caution">
    <text evidence="4">The sequence shown here is derived from an EMBL/GenBank/DDBJ whole genome shotgun (WGS) entry which is preliminary data.</text>
</comment>
<dbReference type="Pfam" id="PF03406">
    <property type="entry name" value="Phage_fiber_2"/>
    <property type="match status" value="1"/>
</dbReference>
<dbReference type="AlphaFoldDB" id="A0A242NLK6"/>
<dbReference type="PANTHER" id="PTHR35191">
    <property type="entry name" value="PROPHAGE SIDE TAIL FIBER PROTEIN HOMOLOG STFQ-RELATED"/>
    <property type="match status" value="1"/>
</dbReference>
<dbReference type="GO" id="GO:0005576">
    <property type="term" value="C:extracellular region"/>
    <property type="evidence" value="ECO:0007669"/>
    <property type="project" value="InterPro"/>
</dbReference>
<keyword evidence="2" id="KW-0945">Host-virus interaction</keyword>
<protein>
    <recommendedName>
        <fullName evidence="3">Phage tail collar domain-containing protein</fullName>
    </recommendedName>
</protein>
<keyword evidence="6" id="KW-1185">Reference proteome</keyword>
<evidence type="ECO:0000313" key="4">
    <source>
        <dbReference type="EMBL" id="OTQ01646.1"/>
    </source>
</evidence>